<keyword evidence="2" id="KW-1185">Reference proteome</keyword>
<dbReference type="Proteomes" id="UP000265520">
    <property type="component" value="Unassembled WGS sequence"/>
</dbReference>
<sequence length="12" mass="1184">MARCAVHGVIAG</sequence>
<evidence type="ECO:0000313" key="1">
    <source>
        <dbReference type="EMBL" id="MCI94220.1"/>
    </source>
</evidence>
<reference evidence="1 2" key="1">
    <citation type="journal article" date="2018" name="Front. Plant Sci.">
        <title>Red Clover (Trifolium pratense) and Zigzag Clover (T. medium) - A Picture of Genomic Similarities and Differences.</title>
        <authorList>
            <person name="Dluhosova J."/>
            <person name="Istvanek J."/>
            <person name="Nedelnik J."/>
            <person name="Repkova J."/>
        </authorList>
    </citation>
    <scope>NUCLEOTIDE SEQUENCE [LARGE SCALE GENOMIC DNA]</scope>
    <source>
        <strain evidence="2">cv. 10/8</strain>
        <tissue evidence="1">Leaf</tissue>
    </source>
</reference>
<dbReference type="EMBL" id="LXQA011350479">
    <property type="protein sequence ID" value="MCI94220.1"/>
    <property type="molecule type" value="Genomic_DNA"/>
</dbReference>
<protein>
    <submittedName>
        <fullName evidence="1">Uncharacterized protein</fullName>
    </submittedName>
</protein>
<proteinExistence type="predicted"/>
<name>A0A392W6A7_9FABA</name>
<feature type="non-terminal residue" evidence="1">
    <location>
        <position position="12"/>
    </location>
</feature>
<organism evidence="1 2">
    <name type="scientific">Trifolium medium</name>
    <dbReference type="NCBI Taxonomy" id="97028"/>
    <lineage>
        <taxon>Eukaryota</taxon>
        <taxon>Viridiplantae</taxon>
        <taxon>Streptophyta</taxon>
        <taxon>Embryophyta</taxon>
        <taxon>Tracheophyta</taxon>
        <taxon>Spermatophyta</taxon>
        <taxon>Magnoliopsida</taxon>
        <taxon>eudicotyledons</taxon>
        <taxon>Gunneridae</taxon>
        <taxon>Pentapetalae</taxon>
        <taxon>rosids</taxon>
        <taxon>fabids</taxon>
        <taxon>Fabales</taxon>
        <taxon>Fabaceae</taxon>
        <taxon>Papilionoideae</taxon>
        <taxon>50 kb inversion clade</taxon>
        <taxon>NPAAA clade</taxon>
        <taxon>Hologalegina</taxon>
        <taxon>IRL clade</taxon>
        <taxon>Trifolieae</taxon>
        <taxon>Trifolium</taxon>
    </lineage>
</organism>
<accession>A0A392W6A7</accession>
<comment type="caution">
    <text evidence="1">The sequence shown here is derived from an EMBL/GenBank/DDBJ whole genome shotgun (WGS) entry which is preliminary data.</text>
</comment>
<evidence type="ECO:0000313" key="2">
    <source>
        <dbReference type="Proteomes" id="UP000265520"/>
    </source>
</evidence>